<dbReference type="EMBL" id="JAUQYP010000001">
    <property type="protein sequence ID" value="MDO8108206.1"/>
    <property type="molecule type" value="Genomic_DNA"/>
</dbReference>
<evidence type="ECO:0000256" key="1">
    <source>
        <dbReference type="SAM" id="MobiDB-lite"/>
    </source>
</evidence>
<evidence type="ECO:0000313" key="2">
    <source>
        <dbReference type="EMBL" id="MDO8108206.1"/>
    </source>
</evidence>
<gene>
    <name evidence="2" type="ORF">Q6348_13480</name>
</gene>
<dbReference type="RefSeq" id="WP_304601791.1">
    <property type="nucleotide sequence ID" value="NZ_JAUQYP010000001.1"/>
</dbReference>
<feature type="region of interest" description="Disordered" evidence="1">
    <location>
        <begin position="1"/>
        <end position="21"/>
    </location>
</feature>
<accession>A0ABT9DET8</accession>
<protein>
    <submittedName>
        <fullName evidence="2">Uncharacterized protein</fullName>
    </submittedName>
</protein>
<keyword evidence="3" id="KW-1185">Reference proteome</keyword>
<sequence>MSVATPSGPEHEMNVPSSILRDHGDQPFLPVDVARAVLIADDGLYEALVARHDPDAVHRSGAWRLLRHDAWTPQAVEPAAALRGLLADVQHPLAEAAVAALGEGIDSIEITPLERSDHVGRHAA</sequence>
<reference evidence="2 3" key="1">
    <citation type="submission" date="2023-07" db="EMBL/GenBank/DDBJ databases">
        <title>Description of novel actinomycetes strains, isolated from tidal flat sediment.</title>
        <authorList>
            <person name="Lu C."/>
        </authorList>
    </citation>
    <scope>NUCLEOTIDE SEQUENCE [LARGE SCALE GENOMIC DNA]</scope>
    <source>
        <strain evidence="2 3">SYSU T00b441</strain>
    </source>
</reference>
<comment type="caution">
    <text evidence="2">The sequence shown here is derived from an EMBL/GenBank/DDBJ whole genome shotgun (WGS) entry which is preliminary data.</text>
</comment>
<dbReference type="Proteomes" id="UP001232536">
    <property type="component" value="Unassembled WGS sequence"/>
</dbReference>
<evidence type="ECO:0000313" key="3">
    <source>
        <dbReference type="Proteomes" id="UP001232536"/>
    </source>
</evidence>
<organism evidence="2 3">
    <name type="scientific">Actinotalea lenta</name>
    <dbReference type="NCBI Taxonomy" id="3064654"/>
    <lineage>
        <taxon>Bacteria</taxon>
        <taxon>Bacillati</taxon>
        <taxon>Actinomycetota</taxon>
        <taxon>Actinomycetes</taxon>
        <taxon>Micrococcales</taxon>
        <taxon>Cellulomonadaceae</taxon>
        <taxon>Actinotalea</taxon>
    </lineage>
</organism>
<proteinExistence type="predicted"/>
<name>A0ABT9DET8_9CELL</name>